<feature type="transmembrane region" description="Helical" evidence="1">
    <location>
        <begin position="171"/>
        <end position="193"/>
    </location>
</feature>
<comment type="caution">
    <text evidence="3">The sequence shown here is derived from an EMBL/GenBank/DDBJ whole genome shotgun (WGS) entry which is preliminary data.</text>
</comment>
<protein>
    <submittedName>
        <fullName evidence="3">DNA-binding CsgD family transcriptional regulator</fullName>
    </submittedName>
</protein>
<proteinExistence type="predicted"/>
<dbReference type="Gene3D" id="1.10.10.10">
    <property type="entry name" value="Winged helix-like DNA-binding domain superfamily/Winged helix DNA-binding domain"/>
    <property type="match status" value="1"/>
</dbReference>
<sequence>MVHFIFLVQVLTLILAFAVLAILIQNYLMHRNRTIIFFLIAVTLIMARTVIFALARYGDLSRFYIFSVRFSSHPRGGLVYCSLVYLSHLFLLMGMGRLSGKKVPFPFYLGIAFFAIFSILAYIQLLSGNPLFFIPYSLRNVTGVSVIPILSVKGIILLCCLLRVFRGEKDLLLNAFLLLQSFGQAADGLFYAFELLRPVTLVLSLVLPYTAYLFLLPSLLRRKWNNPEEGRVSLFPGEFADLYHLTDEEKEIAIAIGEGKSNKEIAFERNTTLSIIKHRIYQLYKKCGINSRWELLKLLKG</sequence>
<dbReference type="InterPro" id="IPR000792">
    <property type="entry name" value="Tscrpt_reg_LuxR_C"/>
</dbReference>
<dbReference type="AlphaFoldDB" id="A0A841R9D7"/>
<dbReference type="GO" id="GO:0003677">
    <property type="term" value="F:DNA binding"/>
    <property type="evidence" value="ECO:0007669"/>
    <property type="project" value="UniProtKB-KW"/>
</dbReference>
<reference evidence="3 4" key="1">
    <citation type="submission" date="2020-08" db="EMBL/GenBank/DDBJ databases">
        <title>Genomic Encyclopedia of Type Strains, Phase IV (KMG-IV): sequencing the most valuable type-strain genomes for metagenomic binning, comparative biology and taxonomic classification.</title>
        <authorList>
            <person name="Goeker M."/>
        </authorList>
    </citation>
    <scope>NUCLEOTIDE SEQUENCE [LARGE SCALE GENOMIC DNA]</scope>
    <source>
        <strain evidence="3 4">DSM 2461</strain>
    </source>
</reference>
<keyword evidence="1" id="KW-0812">Transmembrane</keyword>
<keyword evidence="4" id="KW-1185">Reference proteome</keyword>
<feature type="transmembrane region" description="Helical" evidence="1">
    <location>
        <begin position="145"/>
        <end position="164"/>
    </location>
</feature>
<evidence type="ECO:0000256" key="1">
    <source>
        <dbReference type="SAM" id="Phobius"/>
    </source>
</evidence>
<feature type="domain" description="HTH luxR-type" evidence="2">
    <location>
        <begin position="242"/>
        <end position="299"/>
    </location>
</feature>
<evidence type="ECO:0000313" key="3">
    <source>
        <dbReference type="EMBL" id="MBB6479559.1"/>
    </source>
</evidence>
<dbReference type="InterPro" id="IPR036388">
    <property type="entry name" value="WH-like_DNA-bd_sf"/>
</dbReference>
<name>A0A841R9D7_9SPIO</name>
<feature type="transmembrane region" description="Helical" evidence="1">
    <location>
        <begin position="107"/>
        <end position="125"/>
    </location>
</feature>
<organism evidence="3 4">
    <name type="scientific">Spirochaeta isovalerica</name>
    <dbReference type="NCBI Taxonomy" id="150"/>
    <lineage>
        <taxon>Bacteria</taxon>
        <taxon>Pseudomonadati</taxon>
        <taxon>Spirochaetota</taxon>
        <taxon>Spirochaetia</taxon>
        <taxon>Spirochaetales</taxon>
        <taxon>Spirochaetaceae</taxon>
        <taxon>Spirochaeta</taxon>
    </lineage>
</organism>
<keyword evidence="3" id="KW-0238">DNA-binding</keyword>
<feature type="transmembrane region" description="Helical" evidence="1">
    <location>
        <begin position="77"/>
        <end position="95"/>
    </location>
</feature>
<gene>
    <name evidence="3" type="ORF">HNR50_001217</name>
</gene>
<evidence type="ECO:0000259" key="2">
    <source>
        <dbReference type="SMART" id="SM00421"/>
    </source>
</evidence>
<keyword evidence="1" id="KW-0472">Membrane</keyword>
<dbReference type="SUPFAM" id="SSF46894">
    <property type="entry name" value="C-terminal effector domain of the bipartite response regulators"/>
    <property type="match status" value="1"/>
</dbReference>
<evidence type="ECO:0000313" key="4">
    <source>
        <dbReference type="Proteomes" id="UP000587760"/>
    </source>
</evidence>
<feature type="transmembrane region" description="Helical" evidence="1">
    <location>
        <begin position="36"/>
        <end position="57"/>
    </location>
</feature>
<dbReference type="InterPro" id="IPR016032">
    <property type="entry name" value="Sig_transdc_resp-reg_C-effctor"/>
</dbReference>
<dbReference type="EMBL" id="JACHGJ010000002">
    <property type="protein sequence ID" value="MBB6479559.1"/>
    <property type="molecule type" value="Genomic_DNA"/>
</dbReference>
<dbReference type="Proteomes" id="UP000587760">
    <property type="component" value="Unassembled WGS sequence"/>
</dbReference>
<dbReference type="RefSeq" id="WP_184744913.1">
    <property type="nucleotide sequence ID" value="NZ_JACHGJ010000002.1"/>
</dbReference>
<feature type="transmembrane region" description="Helical" evidence="1">
    <location>
        <begin position="199"/>
        <end position="220"/>
    </location>
</feature>
<dbReference type="SMART" id="SM00421">
    <property type="entry name" value="HTH_LUXR"/>
    <property type="match status" value="1"/>
</dbReference>
<feature type="transmembrane region" description="Helical" evidence="1">
    <location>
        <begin position="6"/>
        <end position="24"/>
    </location>
</feature>
<dbReference type="GO" id="GO:0006355">
    <property type="term" value="P:regulation of DNA-templated transcription"/>
    <property type="evidence" value="ECO:0007669"/>
    <property type="project" value="InterPro"/>
</dbReference>
<accession>A0A841R9D7</accession>
<keyword evidence="1" id="KW-1133">Transmembrane helix</keyword>